<dbReference type="Proteomes" id="UP000232806">
    <property type="component" value="Chromosome"/>
</dbReference>
<name>A0A2H4V9X2_9EURY</name>
<gene>
    <name evidence="1" type="ORF">BK007_01920</name>
    <name evidence="2" type="ORF">BK009_11595</name>
    <name evidence="3" type="ORF">HG719_07705</name>
</gene>
<dbReference type="GeneID" id="35123798"/>
<dbReference type="Proteomes" id="UP000591058">
    <property type="component" value="Unassembled WGS sequence"/>
</dbReference>
<dbReference type="RefSeq" id="WP_100904873.1">
    <property type="nucleotide sequence ID" value="NZ_CP017766.1"/>
</dbReference>
<dbReference type="EMBL" id="CP017768">
    <property type="protein sequence ID" value="AUB61255.1"/>
    <property type="molecule type" value="Genomic_DNA"/>
</dbReference>
<proteinExistence type="predicted"/>
<accession>A0A2H4V9X2</accession>
<organism evidence="1 5">
    <name type="scientific">Methanobacterium subterraneum</name>
    <dbReference type="NCBI Taxonomy" id="59277"/>
    <lineage>
        <taxon>Archaea</taxon>
        <taxon>Methanobacteriati</taxon>
        <taxon>Methanobacteriota</taxon>
        <taxon>Methanomada group</taxon>
        <taxon>Methanobacteria</taxon>
        <taxon>Methanobacteriales</taxon>
        <taxon>Methanobacteriaceae</taxon>
        <taxon>Methanobacterium</taxon>
    </lineage>
</organism>
<evidence type="ECO:0000313" key="3">
    <source>
        <dbReference type="EMBL" id="NMO09714.1"/>
    </source>
</evidence>
<evidence type="ECO:0000313" key="4">
    <source>
        <dbReference type="Proteomes" id="UP000232631"/>
    </source>
</evidence>
<dbReference type="EMBL" id="JABBYL010000027">
    <property type="protein sequence ID" value="NMO09714.1"/>
    <property type="molecule type" value="Genomic_DNA"/>
</dbReference>
<evidence type="ECO:0000313" key="1">
    <source>
        <dbReference type="EMBL" id="AUB54897.1"/>
    </source>
</evidence>
<dbReference type="OrthoDB" id="70832at2157"/>
<dbReference type="PIRSF" id="PIRSF005919">
    <property type="entry name" value="UCP005919"/>
    <property type="match status" value="1"/>
</dbReference>
<dbReference type="InterPro" id="IPR019218">
    <property type="entry name" value="DUF2119"/>
</dbReference>
<dbReference type="KEGG" id="msub:BK009_11595"/>
<keyword evidence="4" id="KW-1185">Reference proteome</keyword>
<accession>A0A2H4VT21</accession>
<dbReference type="AlphaFoldDB" id="A0A2H4V9X2"/>
<evidence type="ECO:0000313" key="5">
    <source>
        <dbReference type="Proteomes" id="UP000232806"/>
    </source>
</evidence>
<dbReference type="EMBL" id="CP017766">
    <property type="protein sequence ID" value="AUB54897.1"/>
    <property type="molecule type" value="Genomic_DNA"/>
</dbReference>
<evidence type="ECO:0000313" key="6">
    <source>
        <dbReference type="Proteomes" id="UP000591058"/>
    </source>
</evidence>
<reference evidence="4 5" key="1">
    <citation type="submission" date="2016-10" db="EMBL/GenBank/DDBJ databases">
        <title>Comparative genomics between deep and shallow subseafloor isolates.</title>
        <authorList>
            <person name="Ishii S."/>
            <person name="Miller J.R."/>
            <person name="Sutton G."/>
            <person name="Suzuki S."/>
            <person name="Methe B."/>
            <person name="Inagaki F."/>
            <person name="Imachi H."/>
        </authorList>
    </citation>
    <scope>NUCLEOTIDE SEQUENCE [LARGE SCALE GENOMIC DNA]</scope>
    <source>
        <strain evidence="2 4">A8p</strain>
        <strain evidence="1 5">MO-MB1</strain>
    </source>
</reference>
<protein>
    <submittedName>
        <fullName evidence="3">DUF2119 domain-containing protein</fullName>
    </submittedName>
</protein>
<dbReference type="Proteomes" id="UP000232631">
    <property type="component" value="Chromosome"/>
</dbReference>
<sequence>MAYFKIINKGKGINRLFIGGVHGKEGLSTIKALQEIQEDDVDEGKLTIHNCDESPYLSTLNPLYYKSEVGKEVLYLINYYQPQIYVEAHCYKKESYPKLIAPGRRTEEGVPPLIELEKGVLIGSASPNIRTTLFKKDDVCITLEMPCNPSYDSLDVYVKVLRILAASRNRGDLEKRMKEIYPVQVETARRYAREFFGDYPPF</sequence>
<reference evidence="3 6" key="2">
    <citation type="submission" date="2020-04" db="EMBL/GenBank/DDBJ databases">
        <title>Draft genome of Methanobacterium subterraneum isolated from animal feces.</title>
        <authorList>
            <person name="Ouboter H.T."/>
            <person name="Berger S."/>
            <person name="Gungor E."/>
            <person name="Jetten M.S.M."/>
            <person name="Welte C.U."/>
        </authorList>
    </citation>
    <scope>NUCLEOTIDE SEQUENCE [LARGE SCALE GENOMIC DNA]</scope>
    <source>
        <strain evidence="3">HO_2020</strain>
    </source>
</reference>
<dbReference type="Pfam" id="PF09892">
    <property type="entry name" value="DUF2119"/>
    <property type="match status" value="1"/>
</dbReference>
<evidence type="ECO:0000313" key="2">
    <source>
        <dbReference type="EMBL" id="AUB61255.1"/>
    </source>
</evidence>